<dbReference type="AlphaFoldDB" id="A0A932HX52"/>
<evidence type="ECO:0000259" key="10">
    <source>
        <dbReference type="PROSITE" id="PS51733"/>
    </source>
</evidence>
<dbReference type="EC" id="2.3.1.181" evidence="5 6"/>
<name>A0A932HX52_UNCTE</name>
<dbReference type="SUPFAM" id="SSF55681">
    <property type="entry name" value="Class II aaRS and biotin synthetases"/>
    <property type="match status" value="1"/>
</dbReference>
<dbReference type="Proteomes" id="UP000782312">
    <property type="component" value="Unassembled WGS sequence"/>
</dbReference>
<dbReference type="PANTHER" id="PTHR10993:SF7">
    <property type="entry name" value="LIPOYLTRANSFERASE 2, MITOCHONDRIAL-RELATED"/>
    <property type="match status" value="1"/>
</dbReference>
<dbReference type="PROSITE" id="PS01313">
    <property type="entry name" value="LIPB"/>
    <property type="match status" value="1"/>
</dbReference>
<accession>A0A932HX52</accession>
<dbReference type="NCBIfam" id="TIGR00214">
    <property type="entry name" value="lipB"/>
    <property type="match status" value="1"/>
</dbReference>
<evidence type="ECO:0000256" key="9">
    <source>
        <dbReference type="PIRSR" id="PIRSR016262-3"/>
    </source>
</evidence>
<organism evidence="11 12">
    <name type="scientific">Tectimicrobiota bacterium</name>
    <dbReference type="NCBI Taxonomy" id="2528274"/>
    <lineage>
        <taxon>Bacteria</taxon>
        <taxon>Pseudomonadati</taxon>
        <taxon>Nitrospinota/Tectimicrobiota group</taxon>
        <taxon>Candidatus Tectimicrobiota</taxon>
    </lineage>
</organism>
<sequence length="228" mass="25038">MKALHLGRMAFGEAWALQRRLWEERAAGRLAEDALLLLDHEPVFTLGQGGAEANVLRTRAPWDGTEVPVVRINRGGEVTYHGPGQLMLYAVCDLRARDRDVHRHCRRLEEVFVRHLADLGFRAERRPGQPGLWVAGAKILSLGVGARRWITMHGVAFNVSTDLRFFEMIHPCGEAGARVTSLDRLLGAAPPLSQVAEAIVPLCADVFGERIRIEPDVESLLAASAGAA</sequence>
<evidence type="ECO:0000256" key="2">
    <source>
        <dbReference type="ARBA" id="ARBA00022679"/>
    </source>
</evidence>
<evidence type="ECO:0000256" key="1">
    <source>
        <dbReference type="ARBA" id="ARBA00004821"/>
    </source>
</evidence>
<comment type="similarity">
    <text evidence="5 6">Belongs to the LipB family.</text>
</comment>
<dbReference type="PIRSF" id="PIRSF016262">
    <property type="entry name" value="LPLase"/>
    <property type="match status" value="1"/>
</dbReference>
<dbReference type="CDD" id="cd16444">
    <property type="entry name" value="LipB"/>
    <property type="match status" value="1"/>
</dbReference>
<keyword evidence="2 5" id="KW-0808">Transferase</keyword>
<evidence type="ECO:0000256" key="4">
    <source>
        <dbReference type="ARBA" id="ARBA00024732"/>
    </source>
</evidence>
<feature type="binding site" evidence="5 8">
    <location>
        <begin position="154"/>
        <end position="156"/>
    </location>
    <ligand>
        <name>substrate</name>
    </ligand>
</feature>
<keyword evidence="5" id="KW-0963">Cytoplasm</keyword>
<protein>
    <recommendedName>
        <fullName evidence="5 6">Octanoyltransferase</fullName>
        <ecNumber evidence="5 6">2.3.1.181</ecNumber>
    </recommendedName>
    <alternativeName>
        <fullName evidence="5">Lipoate-protein ligase B</fullName>
    </alternativeName>
    <alternativeName>
        <fullName evidence="5">Lipoyl/octanoyl transferase</fullName>
    </alternativeName>
    <alternativeName>
        <fullName evidence="5">Octanoyl-[acyl-carrier-protein]-protein N-octanoyltransferase</fullName>
    </alternativeName>
</protein>
<dbReference type="Gene3D" id="3.30.930.10">
    <property type="entry name" value="Bira Bifunctional Protein, Domain 2"/>
    <property type="match status" value="1"/>
</dbReference>
<dbReference type="PROSITE" id="PS51733">
    <property type="entry name" value="BPL_LPL_CATALYTIC"/>
    <property type="match status" value="1"/>
</dbReference>
<evidence type="ECO:0000313" key="12">
    <source>
        <dbReference type="Proteomes" id="UP000782312"/>
    </source>
</evidence>
<dbReference type="EMBL" id="JACPUR010000016">
    <property type="protein sequence ID" value="MBI3127201.1"/>
    <property type="molecule type" value="Genomic_DNA"/>
</dbReference>
<dbReference type="InterPro" id="IPR020605">
    <property type="entry name" value="Octanoyltransferase_CS"/>
</dbReference>
<evidence type="ECO:0000256" key="7">
    <source>
        <dbReference type="PIRSR" id="PIRSR016262-1"/>
    </source>
</evidence>
<feature type="binding site" evidence="5 8">
    <location>
        <begin position="74"/>
        <end position="81"/>
    </location>
    <ligand>
        <name>substrate</name>
    </ligand>
</feature>
<dbReference type="InterPro" id="IPR004143">
    <property type="entry name" value="BPL_LPL_catalytic"/>
</dbReference>
<feature type="binding site" evidence="5 8">
    <location>
        <begin position="141"/>
        <end position="143"/>
    </location>
    <ligand>
        <name>substrate</name>
    </ligand>
</feature>
<comment type="function">
    <text evidence="4 5 6">Catalyzes the transfer of endogenously produced octanoic acid from octanoyl-acyl-carrier-protein onto the lipoyl domains of lipoate-dependent enzymes. Lipoyl-ACP can also act as a substrate although octanoyl-ACP is likely to be the physiological substrate.</text>
</comment>
<keyword evidence="3 5" id="KW-0012">Acyltransferase</keyword>
<comment type="subcellular location">
    <subcellularLocation>
        <location evidence="5">Cytoplasm</location>
    </subcellularLocation>
</comment>
<comment type="miscellaneous">
    <text evidence="5">In the reaction, the free carboxyl group of octanoic acid is attached via an amide linkage to the epsilon-amino group of a specific lysine residue of lipoyl domains of lipoate-dependent enzymes.</text>
</comment>
<evidence type="ECO:0000256" key="3">
    <source>
        <dbReference type="ARBA" id="ARBA00023315"/>
    </source>
</evidence>
<dbReference type="InterPro" id="IPR000544">
    <property type="entry name" value="Octanoyltransferase"/>
</dbReference>
<dbReference type="Pfam" id="PF21948">
    <property type="entry name" value="LplA-B_cat"/>
    <property type="match status" value="1"/>
</dbReference>
<proteinExistence type="inferred from homology"/>
<dbReference type="PANTHER" id="PTHR10993">
    <property type="entry name" value="OCTANOYLTRANSFERASE"/>
    <property type="match status" value="1"/>
</dbReference>
<dbReference type="GO" id="GO:0005737">
    <property type="term" value="C:cytoplasm"/>
    <property type="evidence" value="ECO:0007669"/>
    <property type="project" value="UniProtKB-SubCell"/>
</dbReference>
<dbReference type="GO" id="GO:0033819">
    <property type="term" value="F:lipoyl(octanoyl) transferase activity"/>
    <property type="evidence" value="ECO:0007669"/>
    <property type="project" value="UniProtKB-EC"/>
</dbReference>
<evidence type="ECO:0000256" key="8">
    <source>
        <dbReference type="PIRSR" id="PIRSR016262-2"/>
    </source>
</evidence>
<feature type="active site" description="Acyl-thioester intermediate" evidence="5 7">
    <location>
        <position position="172"/>
    </location>
</feature>
<evidence type="ECO:0000256" key="6">
    <source>
        <dbReference type="PIRNR" id="PIRNR016262"/>
    </source>
</evidence>
<reference evidence="11" key="1">
    <citation type="submission" date="2020-07" db="EMBL/GenBank/DDBJ databases">
        <title>Huge and variable diversity of episymbiotic CPR bacteria and DPANN archaea in groundwater ecosystems.</title>
        <authorList>
            <person name="He C.Y."/>
            <person name="Keren R."/>
            <person name="Whittaker M."/>
            <person name="Farag I.F."/>
            <person name="Doudna J."/>
            <person name="Cate J.H.D."/>
            <person name="Banfield J.F."/>
        </authorList>
    </citation>
    <scope>NUCLEOTIDE SEQUENCE</scope>
    <source>
        <strain evidence="11">NC_groundwater_763_Ag_S-0.2um_68_21</strain>
    </source>
</reference>
<gene>
    <name evidence="5 11" type="primary">lipB</name>
    <name evidence="11" type="ORF">HYZ11_06325</name>
</gene>
<comment type="pathway">
    <text evidence="1 5 6">Protein modification; protein lipoylation via endogenous pathway; protein N(6)-(lipoyl)lysine from octanoyl-[acyl-carrier-protein]: step 1/2.</text>
</comment>
<feature type="domain" description="BPL/LPL catalytic" evidence="10">
    <location>
        <begin position="29"/>
        <end position="211"/>
    </location>
</feature>
<evidence type="ECO:0000313" key="11">
    <source>
        <dbReference type="EMBL" id="MBI3127201.1"/>
    </source>
</evidence>
<dbReference type="InterPro" id="IPR045864">
    <property type="entry name" value="aa-tRNA-synth_II/BPL/LPL"/>
</dbReference>
<comment type="caution">
    <text evidence="11">The sequence shown here is derived from an EMBL/GenBank/DDBJ whole genome shotgun (WGS) entry which is preliminary data.</text>
</comment>
<feature type="site" description="Lowers pKa of active site Cys" evidence="5 9">
    <location>
        <position position="138"/>
    </location>
</feature>
<dbReference type="GO" id="GO:0009249">
    <property type="term" value="P:protein lipoylation"/>
    <property type="evidence" value="ECO:0007669"/>
    <property type="project" value="InterPro"/>
</dbReference>
<dbReference type="HAMAP" id="MF_00013">
    <property type="entry name" value="LipB"/>
    <property type="match status" value="1"/>
</dbReference>
<evidence type="ECO:0000256" key="5">
    <source>
        <dbReference type="HAMAP-Rule" id="MF_00013"/>
    </source>
</evidence>
<comment type="catalytic activity">
    <reaction evidence="5 6">
        <text>octanoyl-[ACP] + L-lysyl-[protein] = N(6)-octanoyl-L-lysyl-[protein] + holo-[ACP] + H(+)</text>
        <dbReference type="Rhea" id="RHEA:17665"/>
        <dbReference type="Rhea" id="RHEA-COMP:9636"/>
        <dbReference type="Rhea" id="RHEA-COMP:9685"/>
        <dbReference type="Rhea" id="RHEA-COMP:9752"/>
        <dbReference type="Rhea" id="RHEA-COMP:9928"/>
        <dbReference type="ChEBI" id="CHEBI:15378"/>
        <dbReference type="ChEBI" id="CHEBI:29969"/>
        <dbReference type="ChEBI" id="CHEBI:64479"/>
        <dbReference type="ChEBI" id="CHEBI:78463"/>
        <dbReference type="ChEBI" id="CHEBI:78809"/>
        <dbReference type="EC" id="2.3.1.181"/>
    </reaction>
</comment>